<protein>
    <submittedName>
        <fullName evidence="3">Carbohydrate ABC transporter, N-acetylglucosamine/diacetylchitobiose-binding protein</fullName>
    </submittedName>
</protein>
<gene>
    <name evidence="3" type="ORF">DSM106044_03569</name>
</gene>
<dbReference type="AlphaFoldDB" id="A0A4U8Q5A3"/>
<feature type="chain" id="PRO_5038699381" evidence="2">
    <location>
        <begin position="24"/>
        <end position="466"/>
    </location>
</feature>
<keyword evidence="4" id="KW-1185">Reference proteome</keyword>
<keyword evidence="2" id="KW-0732">Signal</keyword>
<dbReference type="EMBL" id="QGQD01000068">
    <property type="protein sequence ID" value="TLC99618.1"/>
    <property type="molecule type" value="Genomic_DNA"/>
</dbReference>
<dbReference type="RefSeq" id="WP_070042186.1">
    <property type="nucleotide sequence ID" value="NZ_CABMJZ010000106.1"/>
</dbReference>
<feature type="region of interest" description="Disordered" evidence="1">
    <location>
        <begin position="23"/>
        <end position="74"/>
    </location>
</feature>
<evidence type="ECO:0000313" key="3">
    <source>
        <dbReference type="EMBL" id="TLC99618.1"/>
    </source>
</evidence>
<dbReference type="PROSITE" id="PS51257">
    <property type="entry name" value="PROKAR_LIPOPROTEIN"/>
    <property type="match status" value="1"/>
</dbReference>
<dbReference type="PANTHER" id="PTHR43649:SF12">
    <property type="entry name" value="DIACETYLCHITOBIOSE BINDING PROTEIN DASA"/>
    <property type="match status" value="1"/>
</dbReference>
<name>A0A4U8Q5A3_9FIRM</name>
<organism evidence="3 4">
    <name type="scientific">Robinsoniella peoriensis</name>
    <dbReference type="NCBI Taxonomy" id="180332"/>
    <lineage>
        <taxon>Bacteria</taxon>
        <taxon>Bacillati</taxon>
        <taxon>Bacillota</taxon>
        <taxon>Clostridia</taxon>
        <taxon>Lachnospirales</taxon>
        <taxon>Lachnospiraceae</taxon>
        <taxon>Robinsoniella</taxon>
    </lineage>
</organism>
<evidence type="ECO:0000256" key="1">
    <source>
        <dbReference type="SAM" id="MobiDB-lite"/>
    </source>
</evidence>
<proteinExistence type="predicted"/>
<dbReference type="InterPro" id="IPR006059">
    <property type="entry name" value="SBP"/>
</dbReference>
<evidence type="ECO:0000313" key="4">
    <source>
        <dbReference type="Proteomes" id="UP000306509"/>
    </source>
</evidence>
<dbReference type="STRING" id="180332.GCA_000797495_01628"/>
<comment type="caution">
    <text evidence="3">The sequence shown here is derived from an EMBL/GenBank/DDBJ whole genome shotgun (WGS) entry which is preliminary data.</text>
</comment>
<dbReference type="PANTHER" id="PTHR43649">
    <property type="entry name" value="ARABINOSE-BINDING PROTEIN-RELATED"/>
    <property type="match status" value="1"/>
</dbReference>
<sequence precursor="true">MKNKMVTKCLSVILAVAMTGSMAGCGKTDKSAEETKALTEAAGEEKSDTAEVTTGTEKSEESSGSDTTNEDITNEDITITVAASASWIRDIDRELADKFTQETGIKVDLQANPDDQYENVLMTRLASGEGPDIYMGETGLALQRFQTDKYALDLSGEEWAARYPEWMTDQASYNGKLVGFTTWGRDFRAMIYNSAIFEKNNIAVPTDYKTFTEACDALLAAGITPVYFPGKEEWYCAQAFDGATNIETKAPGTFEKLNNNETTFGESEEAVKYLTNLKDSAEKGYFGENYLSNTFDQGATVMANGECAMWFGWATYVNDIEAAGGPSADTYLAFPCPYADDFSTVAMTGAGMTRMINKDGKNIEACKKYFNFLAEEGNLQTYYDGRTDLLESTLEGATAKAPKDFTAVMEMVGDKTQASPAQAVLYASADGSFGKNIQSMFFGQMTPEQVLDSLDAARQKMFKTVE</sequence>
<feature type="signal peptide" evidence="2">
    <location>
        <begin position="1"/>
        <end position="23"/>
    </location>
</feature>
<dbReference type="SUPFAM" id="SSF53850">
    <property type="entry name" value="Periplasmic binding protein-like II"/>
    <property type="match status" value="1"/>
</dbReference>
<dbReference type="Gene3D" id="3.40.190.10">
    <property type="entry name" value="Periplasmic binding protein-like II"/>
    <property type="match status" value="2"/>
</dbReference>
<feature type="compositionally biased region" description="Basic and acidic residues" evidence="1">
    <location>
        <begin position="27"/>
        <end position="49"/>
    </location>
</feature>
<dbReference type="Pfam" id="PF01547">
    <property type="entry name" value="SBP_bac_1"/>
    <property type="match status" value="1"/>
</dbReference>
<dbReference type="Proteomes" id="UP000306509">
    <property type="component" value="Unassembled WGS sequence"/>
</dbReference>
<dbReference type="InterPro" id="IPR050490">
    <property type="entry name" value="Bact_solute-bd_prot1"/>
</dbReference>
<dbReference type="OrthoDB" id="9798191at2"/>
<evidence type="ECO:0000256" key="2">
    <source>
        <dbReference type="SAM" id="SignalP"/>
    </source>
</evidence>
<reference evidence="3 4" key="1">
    <citation type="journal article" date="2019" name="Anaerobe">
        <title>Detection of Robinsoniella peoriensis in multiple bone samples of a trauma patient.</title>
        <authorList>
            <person name="Schrottner P."/>
            <person name="Hartwich K."/>
            <person name="Bunk B."/>
            <person name="Schober I."/>
            <person name="Helbig S."/>
            <person name="Rudolph W.W."/>
            <person name="Gunzer F."/>
        </authorList>
    </citation>
    <scope>NUCLEOTIDE SEQUENCE [LARGE SCALE GENOMIC DNA]</scope>
    <source>
        <strain evidence="3 4">DSM 106044</strain>
    </source>
</reference>
<accession>A0A4U8Q5A3</accession>
<feature type="compositionally biased region" description="Low complexity" evidence="1">
    <location>
        <begin position="51"/>
        <end position="67"/>
    </location>
</feature>